<dbReference type="Proteomes" id="UP000248057">
    <property type="component" value="Unassembled WGS sequence"/>
</dbReference>
<accession>A0A2V3YG49</accession>
<protein>
    <submittedName>
        <fullName evidence="1">Uncharacterized protein</fullName>
    </submittedName>
</protein>
<gene>
    <name evidence="1" type="ORF">DFR60_108128</name>
</gene>
<sequence length="42" mass="4908">MSMIGQFGLCQIKTYENFEEKFIKRIVVRRKGGSVSLLSWRA</sequence>
<reference evidence="1 2" key="1">
    <citation type="submission" date="2018-05" db="EMBL/GenBank/DDBJ databases">
        <title>Genomic Encyclopedia of Type Strains, Phase IV (KMG-IV): sequencing the most valuable type-strain genomes for metagenomic binning, comparative biology and taxonomic classification.</title>
        <authorList>
            <person name="Goeker M."/>
        </authorList>
    </citation>
    <scope>NUCLEOTIDE SEQUENCE [LARGE SCALE GENOMIC DNA]</scope>
    <source>
        <strain evidence="1 2">DSM 24995</strain>
    </source>
</reference>
<evidence type="ECO:0000313" key="2">
    <source>
        <dbReference type="Proteomes" id="UP000248057"/>
    </source>
</evidence>
<comment type="caution">
    <text evidence="1">The sequence shown here is derived from an EMBL/GenBank/DDBJ whole genome shotgun (WGS) entry which is preliminary data.</text>
</comment>
<name>A0A2V3YG49_9FIRM</name>
<keyword evidence="2" id="KW-1185">Reference proteome</keyword>
<evidence type="ECO:0000313" key="1">
    <source>
        <dbReference type="EMBL" id="PXX52043.1"/>
    </source>
</evidence>
<proteinExistence type="predicted"/>
<dbReference type="AlphaFoldDB" id="A0A2V3YG49"/>
<dbReference type="EMBL" id="QJKD01000008">
    <property type="protein sequence ID" value="PXX52043.1"/>
    <property type="molecule type" value="Genomic_DNA"/>
</dbReference>
<organism evidence="1 2">
    <name type="scientific">Hungatella effluvii</name>
    <dbReference type="NCBI Taxonomy" id="1096246"/>
    <lineage>
        <taxon>Bacteria</taxon>
        <taxon>Bacillati</taxon>
        <taxon>Bacillota</taxon>
        <taxon>Clostridia</taxon>
        <taxon>Lachnospirales</taxon>
        <taxon>Lachnospiraceae</taxon>
        <taxon>Hungatella</taxon>
    </lineage>
</organism>